<evidence type="ECO:0000313" key="2">
    <source>
        <dbReference type="EMBL" id="GIG47272.1"/>
    </source>
</evidence>
<gene>
    <name evidence="2" type="ORF">Dsi01nite_053130</name>
</gene>
<evidence type="ECO:0000256" key="1">
    <source>
        <dbReference type="SAM" id="Phobius"/>
    </source>
</evidence>
<sequence length="63" mass="6432">MPHLVGLCVAPIRADGLRTLAAWKGLAALAVAVAPSSLALLGAARGGWRILSTAARRRRTSAA</sequence>
<keyword evidence="3" id="KW-1185">Reference proteome</keyword>
<accession>A0A919PNC2</accession>
<keyword evidence="1" id="KW-1133">Transmembrane helix</keyword>
<name>A0A919PNC2_9ACTN</name>
<dbReference type="AlphaFoldDB" id="A0A919PNC2"/>
<keyword evidence="1" id="KW-0472">Membrane</keyword>
<proteinExistence type="predicted"/>
<dbReference type="RefSeq" id="WP_203849014.1">
    <property type="nucleotide sequence ID" value="NZ_BAAAVW010000017.1"/>
</dbReference>
<protein>
    <submittedName>
        <fullName evidence="2">Uncharacterized protein</fullName>
    </submittedName>
</protein>
<evidence type="ECO:0000313" key="3">
    <source>
        <dbReference type="Proteomes" id="UP000660611"/>
    </source>
</evidence>
<keyword evidence="1" id="KW-0812">Transmembrane</keyword>
<feature type="transmembrane region" description="Helical" evidence="1">
    <location>
        <begin position="26"/>
        <end position="48"/>
    </location>
</feature>
<organism evidence="2 3">
    <name type="scientific">Dactylosporangium siamense</name>
    <dbReference type="NCBI Taxonomy" id="685454"/>
    <lineage>
        <taxon>Bacteria</taxon>
        <taxon>Bacillati</taxon>
        <taxon>Actinomycetota</taxon>
        <taxon>Actinomycetes</taxon>
        <taxon>Micromonosporales</taxon>
        <taxon>Micromonosporaceae</taxon>
        <taxon>Dactylosporangium</taxon>
    </lineage>
</organism>
<reference evidence="2" key="1">
    <citation type="submission" date="2021-01" db="EMBL/GenBank/DDBJ databases">
        <title>Whole genome shotgun sequence of Dactylosporangium siamense NBRC 106093.</title>
        <authorList>
            <person name="Komaki H."/>
            <person name="Tamura T."/>
        </authorList>
    </citation>
    <scope>NUCLEOTIDE SEQUENCE</scope>
    <source>
        <strain evidence="2">NBRC 106093</strain>
    </source>
</reference>
<comment type="caution">
    <text evidence="2">The sequence shown here is derived from an EMBL/GenBank/DDBJ whole genome shotgun (WGS) entry which is preliminary data.</text>
</comment>
<dbReference type="EMBL" id="BONQ01000082">
    <property type="protein sequence ID" value="GIG47272.1"/>
    <property type="molecule type" value="Genomic_DNA"/>
</dbReference>
<dbReference type="Proteomes" id="UP000660611">
    <property type="component" value="Unassembled WGS sequence"/>
</dbReference>